<dbReference type="PANTHER" id="PTHR31668:SF26">
    <property type="entry name" value="GLUCOSE TRANSPORT TRANSCRIPTION REGULATOR RGT1-RELATED"/>
    <property type="match status" value="1"/>
</dbReference>
<evidence type="ECO:0000256" key="3">
    <source>
        <dbReference type="ARBA" id="ARBA00023125"/>
    </source>
</evidence>
<evidence type="ECO:0000256" key="5">
    <source>
        <dbReference type="ARBA" id="ARBA00023242"/>
    </source>
</evidence>
<evidence type="ECO:0000256" key="1">
    <source>
        <dbReference type="ARBA" id="ARBA00022723"/>
    </source>
</evidence>
<keyword evidence="4" id="KW-0804">Transcription</keyword>
<feature type="region of interest" description="Disordered" evidence="6">
    <location>
        <begin position="1"/>
        <end position="167"/>
    </location>
</feature>
<dbReference type="STRING" id="106004.A0A1Y2ERV1"/>
<evidence type="ECO:0000259" key="7">
    <source>
        <dbReference type="PROSITE" id="PS50048"/>
    </source>
</evidence>
<dbReference type="InterPro" id="IPR036864">
    <property type="entry name" value="Zn2-C6_fun-type_DNA-bd_sf"/>
</dbReference>
<dbReference type="GO" id="GO:0000981">
    <property type="term" value="F:DNA-binding transcription factor activity, RNA polymerase II-specific"/>
    <property type="evidence" value="ECO:0007669"/>
    <property type="project" value="InterPro"/>
</dbReference>
<feature type="region of interest" description="Disordered" evidence="6">
    <location>
        <begin position="905"/>
        <end position="925"/>
    </location>
</feature>
<feature type="compositionally biased region" description="Polar residues" evidence="6">
    <location>
        <begin position="107"/>
        <end position="120"/>
    </location>
</feature>
<dbReference type="SMART" id="SM00066">
    <property type="entry name" value="GAL4"/>
    <property type="match status" value="1"/>
</dbReference>
<dbReference type="GO" id="GO:0008270">
    <property type="term" value="F:zinc ion binding"/>
    <property type="evidence" value="ECO:0007669"/>
    <property type="project" value="InterPro"/>
</dbReference>
<reference evidence="8 9" key="1">
    <citation type="submission" date="2016-07" db="EMBL/GenBank/DDBJ databases">
        <title>Pervasive Adenine N6-methylation of Active Genes in Fungi.</title>
        <authorList>
            <consortium name="DOE Joint Genome Institute"/>
            <person name="Mondo S.J."/>
            <person name="Dannebaum R.O."/>
            <person name="Kuo R.C."/>
            <person name="Labutti K."/>
            <person name="Haridas S."/>
            <person name="Kuo A."/>
            <person name="Salamov A."/>
            <person name="Ahrendt S.R."/>
            <person name="Lipzen A."/>
            <person name="Sullivan W."/>
            <person name="Andreopoulos W.B."/>
            <person name="Clum A."/>
            <person name="Lindquist E."/>
            <person name="Daum C."/>
            <person name="Ramamoorthy G.K."/>
            <person name="Gryganskyi A."/>
            <person name="Culley D."/>
            <person name="Magnuson J.K."/>
            <person name="James T.Y."/>
            <person name="O'Malley M.A."/>
            <person name="Stajich J.E."/>
            <person name="Spatafora J.W."/>
            <person name="Visel A."/>
            <person name="Grigoriev I.V."/>
        </authorList>
    </citation>
    <scope>NUCLEOTIDE SEQUENCE [LARGE SCALE GENOMIC DNA]</scope>
    <source>
        <strain evidence="8 9">62-1032</strain>
    </source>
</reference>
<dbReference type="Pfam" id="PF00172">
    <property type="entry name" value="Zn_clus"/>
    <property type="match status" value="1"/>
</dbReference>
<dbReference type="Gene3D" id="4.10.240.10">
    <property type="entry name" value="Zn(2)-C6 fungal-type DNA-binding domain"/>
    <property type="match status" value="1"/>
</dbReference>
<proteinExistence type="predicted"/>
<dbReference type="InterPro" id="IPR001138">
    <property type="entry name" value="Zn2Cys6_DnaBD"/>
</dbReference>
<feature type="compositionally biased region" description="Low complexity" evidence="6">
    <location>
        <begin position="86"/>
        <end position="99"/>
    </location>
</feature>
<dbReference type="InterPro" id="IPR050797">
    <property type="entry name" value="Carb_Metab_Trans_Reg"/>
</dbReference>
<dbReference type="Pfam" id="PF04082">
    <property type="entry name" value="Fungal_trans"/>
    <property type="match status" value="1"/>
</dbReference>
<feature type="compositionally biased region" description="Basic and acidic residues" evidence="6">
    <location>
        <begin position="266"/>
        <end position="278"/>
    </location>
</feature>
<evidence type="ECO:0000313" key="9">
    <source>
        <dbReference type="Proteomes" id="UP000193467"/>
    </source>
</evidence>
<dbReference type="PROSITE" id="PS50048">
    <property type="entry name" value="ZN2_CY6_FUNGAL_2"/>
    <property type="match status" value="1"/>
</dbReference>
<feature type="domain" description="Zn(2)-C6 fungal-type" evidence="7">
    <location>
        <begin position="168"/>
        <end position="202"/>
    </location>
</feature>
<keyword evidence="3" id="KW-0238">DNA-binding</keyword>
<evidence type="ECO:0000256" key="2">
    <source>
        <dbReference type="ARBA" id="ARBA00023015"/>
    </source>
</evidence>
<evidence type="ECO:0000256" key="4">
    <source>
        <dbReference type="ARBA" id="ARBA00023163"/>
    </source>
</evidence>
<keyword evidence="5" id="KW-0539">Nucleus</keyword>
<dbReference type="SMART" id="SM00906">
    <property type="entry name" value="Fungal_trans"/>
    <property type="match status" value="1"/>
</dbReference>
<feature type="compositionally biased region" description="Low complexity" evidence="6">
    <location>
        <begin position="14"/>
        <end position="24"/>
    </location>
</feature>
<keyword evidence="1" id="KW-0479">Metal-binding</keyword>
<dbReference type="GO" id="GO:0006351">
    <property type="term" value="P:DNA-templated transcription"/>
    <property type="evidence" value="ECO:0007669"/>
    <property type="project" value="InterPro"/>
</dbReference>
<dbReference type="EMBL" id="MCGR01000042">
    <property type="protein sequence ID" value="ORY74320.1"/>
    <property type="molecule type" value="Genomic_DNA"/>
</dbReference>
<protein>
    <submittedName>
        <fullName evidence="8">Fungal-specific transcription factor domain-domain-containing protein</fullName>
    </submittedName>
</protein>
<organism evidence="8 9">
    <name type="scientific">Leucosporidium creatinivorum</name>
    <dbReference type="NCBI Taxonomy" id="106004"/>
    <lineage>
        <taxon>Eukaryota</taxon>
        <taxon>Fungi</taxon>
        <taxon>Dikarya</taxon>
        <taxon>Basidiomycota</taxon>
        <taxon>Pucciniomycotina</taxon>
        <taxon>Microbotryomycetes</taxon>
        <taxon>Leucosporidiales</taxon>
        <taxon>Leucosporidium</taxon>
    </lineage>
</organism>
<feature type="compositionally biased region" description="Polar residues" evidence="6">
    <location>
        <begin position="797"/>
        <end position="818"/>
    </location>
</feature>
<feature type="region of interest" description="Disordered" evidence="6">
    <location>
        <begin position="254"/>
        <end position="279"/>
    </location>
</feature>
<feature type="compositionally biased region" description="Gly residues" evidence="6">
    <location>
        <begin position="907"/>
        <end position="922"/>
    </location>
</feature>
<gene>
    <name evidence="8" type="ORF">BCR35DRAFT_353914</name>
</gene>
<feature type="compositionally biased region" description="Polar residues" evidence="6">
    <location>
        <begin position="66"/>
        <end position="77"/>
    </location>
</feature>
<keyword evidence="2" id="KW-0805">Transcription regulation</keyword>
<evidence type="ECO:0000256" key="6">
    <source>
        <dbReference type="SAM" id="MobiDB-lite"/>
    </source>
</evidence>
<sequence>MSEAQGTDEQGDTPLQLPTLTSLSAPPPPLSSNGSLPGPPLSSSEATAAFNFGAPTPGGGIDFTNFLGQYSQPSTSPHGMYGGSYPPALAPTASTSTAPAAPPNFARDSQSPNLSVSPNLAQEALGPSPGSAPKKASKKRKSNAGKSAGTEDEDDDEAKKKRIKTPRACDSCRRKKIRCDAVADSEPPICVHCRAHGNECTWFLPIAETRFKRAKPKEDPLANLSGPTPTASAASSTPIFNLPSQSVAGQIFPLDAPQRSSSNGSSHEHSTGPRKEARLVGPTSISHLMHSTSTFPTERMVPVDSKYSQSLTVDDSGDGFIRVISIGDGDPSDGTSAPLAVQGLENAVAEQLLNYYFDTHASHFPVVSRADFAAQGTPSILLFNTLCGISALSHHVGPSILRTIKATIRAALREQDLLDNSTISNIQALLVYAFSLELEKGTAASKTWNLLGVAIRMAQDLGLHRKLGSESKINTEADHTELRRRVWGGCVIADRWCAAMYGQPMMIDLADCDTMLPSVHDIRPALPFNAEQRPFIFNGAVLSLSILLGRILKGIYSPTGIMTLSSEDATSLIADLASWIEKLPEELRFQGLKSTSEQGFLHLLYIPVRFLVTRPFMRISFQLPERFANVSVGTVAWTKVETESREAIEWVDKNEHILEGWFVGIYSFFVCSLVQYHSHIRRRDAQSLNTLRLARDTMKRLVIPEGETHLRHKIAEITHLLYHTATSVGSWAPEAAEGLSPASNGTTAITTLNPTVGVRQREQDWHLRYKKEGANAYYVSDRRTTGGSPGGFARPANSASPSSTPGGQAPPYSSSLRSTHVAGEEPTDASTNANAEASTSAAIPVASAPAAAAPVTALPIPVVAPLSNPSATASGFSSFVASPQDMGTLPDFSFPDTLNFNPSLNQPGGGGQFDPFGVGGDGTPSLFPPDGIFDWDSWSSFFSAVPGGQPGGSGI</sequence>
<feature type="compositionally biased region" description="Low complexity" evidence="6">
    <location>
        <begin position="31"/>
        <end position="44"/>
    </location>
</feature>
<dbReference type="PROSITE" id="PS00463">
    <property type="entry name" value="ZN2_CY6_FUNGAL_1"/>
    <property type="match status" value="1"/>
</dbReference>
<dbReference type="SUPFAM" id="SSF57701">
    <property type="entry name" value="Zn2/Cys6 DNA-binding domain"/>
    <property type="match status" value="1"/>
</dbReference>
<dbReference type="InParanoid" id="A0A1Y2ERV1"/>
<feature type="region of interest" description="Disordered" evidence="6">
    <location>
        <begin position="218"/>
        <end position="239"/>
    </location>
</feature>
<name>A0A1Y2ERV1_9BASI</name>
<dbReference type="GO" id="GO:0003677">
    <property type="term" value="F:DNA binding"/>
    <property type="evidence" value="ECO:0007669"/>
    <property type="project" value="UniProtKB-KW"/>
</dbReference>
<comment type="caution">
    <text evidence="8">The sequence shown here is derived from an EMBL/GenBank/DDBJ whole genome shotgun (WGS) entry which is preliminary data.</text>
</comment>
<dbReference type="AlphaFoldDB" id="A0A1Y2ERV1"/>
<dbReference type="CDD" id="cd12148">
    <property type="entry name" value="fungal_TF_MHR"/>
    <property type="match status" value="1"/>
</dbReference>
<evidence type="ECO:0000313" key="8">
    <source>
        <dbReference type="EMBL" id="ORY74320.1"/>
    </source>
</evidence>
<dbReference type="InterPro" id="IPR007219">
    <property type="entry name" value="XnlR_reg_dom"/>
</dbReference>
<dbReference type="OrthoDB" id="4161332at2759"/>
<feature type="region of interest" description="Disordered" evidence="6">
    <location>
        <begin position="780"/>
        <end position="836"/>
    </location>
</feature>
<dbReference type="Proteomes" id="UP000193467">
    <property type="component" value="Unassembled WGS sequence"/>
</dbReference>
<accession>A0A1Y2ERV1</accession>
<keyword evidence="9" id="KW-1185">Reference proteome</keyword>
<feature type="compositionally biased region" description="Low complexity" evidence="6">
    <location>
        <begin position="227"/>
        <end position="238"/>
    </location>
</feature>
<dbReference type="CDD" id="cd00067">
    <property type="entry name" value="GAL4"/>
    <property type="match status" value="1"/>
</dbReference>
<dbReference type="PANTHER" id="PTHR31668">
    <property type="entry name" value="GLUCOSE TRANSPORT TRANSCRIPTION REGULATOR RGT1-RELATED-RELATED"/>
    <property type="match status" value="1"/>
</dbReference>